<keyword evidence="2" id="KW-0732">Signal</keyword>
<evidence type="ECO:0000256" key="2">
    <source>
        <dbReference type="SAM" id="SignalP"/>
    </source>
</evidence>
<protein>
    <submittedName>
        <fullName evidence="3">Lipoprotein</fullName>
    </submittedName>
</protein>
<dbReference type="RefSeq" id="WP_011774260.1">
    <property type="nucleotide sequence ID" value="NC_008711.1"/>
</dbReference>
<evidence type="ECO:0000313" key="3">
    <source>
        <dbReference type="EMBL" id="ABM06277.1"/>
    </source>
</evidence>
<dbReference type="STRING" id="290340.AAur_1548"/>
<keyword evidence="3" id="KW-0449">Lipoprotein</keyword>
<sequence>MNKNALRGFAVSGLLVMGLTACGGAGTSTDAASAPASETATPTPTPAKQHTLEELTAVLGQIKDKQGAKLSVMSSADMSGTLEQSKAMMSQIDVQPAACKDMALGSLAQPVDGVKAAFGVSQDVVTSSMSTISLGTGLGERIRDRAQESIDQLSACGTMTMGGPTGVSTITVTDLADKKPANALMAYRMDTKLPSGETGSALMSQAIKQDVLISVTVAGGASEADALANTTVLLDQAIELIK</sequence>
<dbReference type="Proteomes" id="UP000000637">
    <property type="component" value="Chromosome"/>
</dbReference>
<name>A1R503_PAEAT</name>
<reference evidence="3 4" key="1">
    <citation type="journal article" date="2006" name="PLoS Genet.">
        <title>Secrets of soil survival revealed by the genome sequence of Arthrobacter aurescens TC1.</title>
        <authorList>
            <person name="Mongodin E.F."/>
            <person name="Shapir N."/>
            <person name="Daugherty S.C."/>
            <person name="DeBoy R.T."/>
            <person name="Emerson J.B."/>
            <person name="Shvartzbeyn A."/>
            <person name="Radune D."/>
            <person name="Vamathevan J."/>
            <person name="Riggs F."/>
            <person name="Grinberg V."/>
            <person name="Khouri H."/>
            <person name="Wackett L.P."/>
            <person name="Nelson K.E."/>
            <person name="Sadowsky M.J."/>
        </authorList>
    </citation>
    <scope>NUCLEOTIDE SEQUENCE [LARGE SCALE GENOMIC DNA]</scope>
    <source>
        <strain evidence="3 4">TC1</strain>
    </source>
</reference>
<dbReference type="OrthoDB" id="4954780at2"/>
<organism evidence="3 4">
    <name type="scientific">Paenarthrobacter aurescens (strain TC1)</name>
    <dbReference type="NCBI Taxonomy" id="290340"/>
    <lineage>
        <taxon>Bacteria</taxon>
        <taxon>Bacillati</taxon>
        <taxon>Actinomycetota</taxon>
        <taxon>Actinomycetes</taxon>
        <taxon>Micrococcales</taxon>
        <taxon>Micrococcaceae</taxon>
        <taxon>Paenarthrobacter</taxon>
    </lineage>
</organism>
<feature type="signal peptide" evidence="2">
    <location>
        <begin position="1"/>
        <end position="23"/>
    </location>
</feature>
<gene>
    <name evidence="3" type="ordered locus">AAur_1548</name>
</gene>
<dbReference type="KEGG" id="aau:AAur_1548"/>
<evidence type="ECO:0000313" key="4">
    <source>
        <dbReference type="Proteomes" id="UP000000637"/>
    </source>
</evidence>
<feature type="region of interest" description="Disordered" evidence="1">
    <location>
        <begin position="27"/>
        <end position="47"/>
    </location>
</feature>
<keyword evidence="4" id="KW-1185">Reference proteome</keyword>
<evidence type="ECO:0000256" key="1">
    <source>
        <dbReference type="SAM" id="MobiDB-lite"/>
    </source>
</evidence>
<proteinExistence type="predicted"/>
<feature type="compositionally biased region" description="Low complexity" evidence="1">
    <location>
        <begin position="27"/>
        <end position="42"/>
    </location>
</feature>
<dbReference type="eggNOG" id="ENOG502ZPNR">
    <property type="taxonomic scope" value="Bacteria"/>
</dbReference>
<dbReference type="PROSITE" id="PS51257">
    <property type="entry name" value="PROKAR_LIPOPROTEIN"/>
    <property type="match status" value="1"/>
</dbReference>
<dbReference type="EMBL" id="CP000474">
    <property type="protein sequence ID" value="ABM06277.1"/>
    <property type="molecule type" value="Genomic_DNA"/>
</dbReference>
<feature type="chain" id="PRO_5039646110" evidence="2">
    <location>
        <begin position="24"/>
        <end position="242"/>
    </location>
</feature>
<accession>A1R503</accession>
<dbReference type="AlphaFoldDB" id="A1R503"/>
<dbReference type="HOGENOM" id="CLU_096338_0_0_11"/>